<evidence type="ECO:0000313" key="2">
    <source>
        <dbReference type="EMBL" id="PRQ00467.1"/>
    </source>
</evidence>
<protein>
    <submittedName>
        <fullName evidence="2">Uncharacterized protein</fullName>
    </submittedName>
</protein>
<dbReference type="Proteomes" id="UP000238823">
    <property type="component" value="Unassembled WGS sequence"/>
</dbReference>
<feature type="compositionally biased region" description="Polar residues" evidence="1">
    <location>
        <begin position="172"/>
        <end position="184"/>
    </location>
</feature>
<organism evidence="2 3">
    <name type="scientific">Enhygromyxa salina</name>
    <dbReference type="NCBI Taxonomy" id="215803"/>
    <lineage>
        <taxon>Bacteria</taxon>
        <taxon>Pseudomonadati</taxon>
        <taxon>Myxococcota</taxon>
        <taxon>Polyangia</taxon>
        <taxon>Nannocystales</taxon>
        <taxon>Nannocystaceae</taxon>
        <taxon>Enhygromyxa</taxon>
    </lineage>
</organism>
<sequence>MLCSTRSLDVPGFRRLTQAWALRRLWGPQIGLRAGAVFLREDEANPGLRKLDTGTLVRFDQRLRATAARLLEVELGEAAGAVPWPKLDTSAACGTCVHVGAGASTRLARTKRAQTIYRSVPRRSPDLRRVWKYLDSSVRANLKQIEDRFFERRSAVDDTDPRGDWEHIRQGKPQQPNLQRSAPG</sequence>
<gene>
    <name evidence="2" type="ORF">ENSA7_59610</name>
</gene>
<proteinExistence type="predicted"/>
<dbReference type="EMBL" id="PVNL01000118">
    <property type="protein sequence ID" value="PRQ00467.1"/>
    <property type="molecule type" value="Genomic_DNA"/>
</dbReference>
<feature type="region of interest" description="Disordered" evidence="1">
    <location>
        <begin position="156"/>
        <end position="184"/>
    </location>
</feature>
<feature type="compositionally biased region" description="Basic and acidic residues" evidence="1">
    <location>
        <begin position="156"/>
        <end position="169"/>
    </location>
</feature>
<evidence type="ECO:0000313" key="3">
    <source>
        <dbReference type="Proteomes" id="UP000238823"/>
    </source>
</evidence>
<evidence type="ECO:0000256" key="1">
    <source>
        <dbReference type="SAM" id="MobiDB-lite"/>
    </source>
</evidence>
<reference evidence="2 3" key="1">
    <citation type="submission" date="2018-03" db="EMBL/GenBank/DDBJ databases">
        <title>Draft Genome Sequences of the Obligatory Marine Myxobacteria Enhygromyxa salina SWB007.</title>
        <authorList>
            <person name="Poehlein A."/>
            <person name="Moghaddam J.A."/>
            <person name="Harms H."/>
            <person name="Alanjari M."/>
            <person name="Koenig G.M."/>
            <person name="Daniel R."/>
            <person name="Schaeberle T.F."/>
        </authorList>
    </citation>
    <scope>NUCLEOTIDE SEQUENCE [LARGE SCALE GENOMIC DNA]</scope>
    <source>
        <strain evidence="2 3">SWB007</strain>
    </source>
</reference>
<name>A0A2S9Y5T2_9BACT</name>
<accession>A0A2S9Y5T2</accession>
<comment type="caution">
    <text evidence="2">The sequence shown here is derived from an EMBL/GenBank/DDBJ whole genome shotgun (WGS) entry which is preliminary data.</text>
</comment>
<dbReference type="AlphaFoldDB" id="A0A2S9Y5T2"/>